<dbReference type="Gene3D" id="3.65.10.10">
    <property type="entry name" value="Enolpyruvate transferase domain"/>
    <property type="match status" value="2"/>
</dbReference>
<evidence type="ECO:0000313" key="4">
    <source>
        <dbReference type="Proteomes" id="UP000823604"/>
    </source>
</evidence>
<dbReference type="PANTHER" id="PTHR21090">
    <property type="entry name" value="AROM/DEHYDROQUINATE SYNTHASE"/>
    <property type="match status" value="1"/>
</dbReference>
<dbReference type="InterPro" id="IPR001986">
    <property type="entry name" value="Enolpyruvate_Tfrase_dom"/>
</dbReference>
<reference evidence="3" key="2">
    <citation type="journal article" date="2021" name="PeerJ">
        <title>Extensive microbial diversity within the chicken gut microbiome revealed by metagenomics and culture.</title>
        <authorList>
            <person name="Gilroy R."/>
            <person name="Ravi A."/>
            <person name="Getino M."/>
            <person name="Pursley I."/>
            <person name="Horton D.L."/>
            <person name="Alikhan N.F."/>
            <person name="Baker D."/>
            <person name="Gharbi K."/>
            <person name="Hall N."/>
            <person name="Watson M."/>
            <person name="Adriaenssens E.M."/>
            <person name="Foster-Nyarko E."/>
            <person name="Jarju S."/>
            <person name="Secka A."/>
            <person name="Antonio M."/>
            <person name="Oren A."/>
            <person name="Chaudhuri R.R."/>
            <person name="La Ragione R."/>
            <person name="Hildebrand F."/>
            <person name="Pallen M.J."/>
        </authorList>
    </citation>
    <scope>NUCLEOTIDE SEQUENCE</scope>
    <source>
        <strain evidence="3">B1-8020</strain>
    </source>
</reference>
<accession>A0A9D9IHM7</accession>
<dbReference type="GO" id="GO:0009423">
    <property type="term" value="P:chorismate biosynthetic process"/>
    <property type="evidence" value="ECO:0007669"/>
    <property type="project" value="TreeGrafter"/>
</dbReference>
<dbReference type="SUPFAM" id="SSF55205">
    <property type="entry name" value="EPT/RTPC-like"/>
    <property type="match status" value="1"/>
</dbReference>
<evidence type="ECO:0000313" key="3">
    <source>
        <dbReference type="EMBL" id="MBO8472360.1"/>
    </source>
</evidence>
<dbReference type="AlphaFoldDB" id="A0A9D9IHM7"/>
<reference evidence="3" key="1">
    <citation type="submission" date="2020-10" db="EMBL/GenBank/DDBJ databases">
        <authorList>
            <person name="Gilroy R."/>
        </authorList>
    </citation>
    <scope>NUCLEOTIDE SEQUENCE</scope>
    <source>
        <strain evidence="3">B1-8020</strain>
    </source>
</reference>
<comment type="caution">
    <text evidence="3">The sequence shown here is derived from an EMBL/GenBank/DDBJ whole genome shotgun (WGS) entry which is preliminary data.</text>
</comment>
<evidence type="ECO:0000259" key="2">
    <source>
        <dbReference type="Pfam" id="PF00275"/>
    </source>
</evidence>
<dbReference type="Pfam" id="PF00275">
    <property type="entry name" value="EPSP_synthase"/>
    <property type="match status" value="1"/>
</dbReference>
<dbReference type="EMBL" id="JADIMA010000017">
    <property type="protein sequence ID" value="MBO8472360.1"/>
    <property type="molecule type" value="Genomic_DNA"/>
</dbReference>
<keyword evidence="1" id="KW-0808">Transferase</keyword>
<gene>
    <name evidence="3" type="ORF">IAB81_01850</name>
</gene>
<protein>
    <recommendedName>
        <fullName evidence="2">Enolpyruvate transferase domain-containing protein</fullName>
    </recommendedName>
</protein>
<feature type="domain" description="Enolpyruvate transferase" evidence="2">
    <location>
        <begin position="7"/>
        <end position="349"/>
    </location>
</feature>
<dbReference type="Proteomes" id="UP000823604">
    <property type="component" value="Unassembled WGS sequence"/>
</dbReference>
<proteinExistence type="predicted"/>
<organism evidence="3 4">
    <name type="scientific">Candidatus Merdivivens pullicola</name>
    <dbReference type="NCBI Taxonomy" id="2840872"/>
    <lineage>
        <taxon>Bacteria</taxon>
        <taxon>Pseudomonadati</taxon>
        <taxon>Bacteroidota</taxon>
        <taxon>Bacteroidia</taxon>
        <taxon>Bacteroidales</taxon>
        <taxon>Muribaculaceae</taxon>
        <taxon>Muribaculaceae incertae sedis</taxon>
        <taxon>Candidatus Merdivivens</taxon>
    </lineage>
</organism>
<dbReference type="InterPro" id="IPR036968">
    <property type="entry name" value="Enolpyruvate_Tfrase_sf"/>
</dbReference>
<dbReference type="InterPro" id="IPR013792">
    <property type="entry name" value="RNA3'P_cycl/enolpyr_Trfase_a/b"/>
</dbReference>
<sequence>MTVRTLHIDVGESGFLARVAAPVLAAVFEKDVEDGGAVIEGRGTLTARPMSQLRDALSAVGVDCTDRMPLRLGGRIRPGTVEIDGAGGSQAVSGLMFALPLLDAPSEIIVDNPVSIPYIYLTKEVLEKYGVDVAIINDNKRLKIFIPAPQEYVRKPEEAMGHDGDWSAAAVFMCAAAVCGRCSVCGLQPDSLQADRSVLEALRKAGALFREKEGVFTVARSPLHGFDFDCTQCPDLMPVLAAFAVYCEGVSRLNGMGRLSGKESDRAAAIEKMLAKARISHKREGDVLVVEGMSLAHRLLEGRMPADGVYESLADHRMVMAEMLLGLPCHAVVPEEYAPLSKSMPCFRKLWDSVVLTENRF</sequence>
<evidence type="ECO:0000256" key="1">
    <source>
        <dbReference type="ARBA" id="ARBA00022679"/>
    </source>
</evidence>
<dbReference type="GO" id="GO:0003866">
    <property type="term" value="F:3-phosphoshikimate 1-carboxyvinyltransferase activity"/>
    <property type="evidence" value="ECO:0007669"/>
    <property type="project" value="TreeGrafter"/>
</dbReference>
<name>A0A9D9IHM7_9BACT</name>
<dbReference type="PANTHER" id="PTHR21090:SF5">
    <property type="entry name" value="PENTAFUNCTIONAL AROM POLYPEPTIDE"/>
    <property type="match status" value="1"/>
</dbReference>